<gene>
    <name evidence="2" type="ORF">OXR69_011395</name>
</gene>
<feature type="transmembrane region" description="Helical" evidence="1">
    <location>
        <begin position="26"/>
        <end position="42"/>
    </location>
</feature>
<accession>A0ABT6EBC9</accession>
<proteinExistence type="predicted"/>
<reference evidence="2" key="1">
    <citation type="submission" date="2023-03" db="EMBL/GenBank/DDBJ databases">
        <title>identification of new KPC variant in Klebsiella huaxiensis from the Hospital Sewage Samples in China.</title>
        <authorList>
            <person name="Wu Y."/>
        </authorList>
    </citation>
    <scope>NUCLEOTIDE SEQUENCE</scope>
    <source>
        <strain evidence="2">ZR-9</strain>
    </source>
</reference>
<evidence type="ECO:0000313" key="3">
    <source>
        <dbReference type="Proteomes" id="UP001075001"/>
    </source>
</evidence>
<keyword evidence="1" id="KW-0472">Membrane</keyword>
<evidence type="ECO:0000313" key="2">
    <source>
        <dbReference type="EMBL" id="MDG1642470.1"/>
    </source>
</evidence>
<comment type="caution">
    <text evidence="2">The sequence shown here is derived from an EMBL/GenBank/DDBJ whole genome shotgun (WGS) entry which is preliminary data.</text>
</comment>
<sequence length="51" mass="5971">MNDFIFASYYPHCIADYFVMSVTERLFLLCGTFFFFILRAGLRYKDVASGL</sequence>
<organism evidence="2 3">
    <name type="scientific">Klebsiella huaxiensis</name>
    <dbReference type="NCBI Taxonomy" id="2153354"/>
    <lineage>
        <taxon>Bacteria</taxon>
        <taxon>Pseudomonadati</taxon>
        <taxon>Pseudomonadota</taxon>
        <taxon>Gammaproteobacteria</taxon>
        <taxon>Enterobacterales</taxon>
        <taxon>Enterobacteriaceae</taxon>
        <taxon>Klebsiella/Raoultella group</taxon>
        <taxon>Klebsiella</taxon>
    </lineage>
</organism>
<dbReference type="EMBL" id="JAPQEX020000001">
    <property type="protein sequence ID" value="MDG1642470.1"/>
    <property type="molecule type" value="Genomic_DNA"/>
</dbReference>
<keyword evidence="1" id="KW-1133">Transmembrane helix</keyword>
<keyword evidence="1" id="KW-0812">Transmembrane</keyword>
<dbReference type="RefSeq" id="WP_167492797.1">
    <property type="nucleotide sequence ID" value="NZ_CABGGQ010000023.1"/>
</dbReference>
<dbReference type="Proteomes" id="UP001075001">
    <property type="component" value="Unassembled WGS sequence"/>
</dbReference>
<name>A0ABT6EBC9_9ENTR</name>
<protein>
    <submittedName>
        <fullName evidence="2">Uncharacterized protein</fullName>
    </submittedName>
</protein>
<keyword evidence="3" id="KW-1185">Reference proteome</keyword>
<evidence type="ECO:0000256" key="1">
    <source>
        <dbReference type="SAM" id="Phobius"/>
    </source>
</evidence>